<dbReference type="SMART" id="SM00774">
    <property type="entry name" value="WRKY"/>
    <property type="match status" value="1"/>
</dbReference>
<evidence type="ECO:0000313" key="7">
    <source>
        <dbReference type="EMBL" id="KAK7335279.1"/>
    </source>
</evidence>
<reference evidence="7 8" key="1">
    <citation type="submission" date="2024-01" db="EMBL/GenBank/DDBJ databases">
        <title>The genomes of 5 underutilized Papilionoideae crops provide insights into root nodulation and disease resistanc.</title>
        <authorList>
            <person name="Jiang F."/>
        </authorList>
    </citation>
    <scope>NUCLEOTIDE SEQUENCE [LARGE SCALE GENOMIC DNA]</scope>
    <source>
        <strain evidence="7">JINMINGXINNONG_FW02</strain>
        <tissue evidence="7">Leaves</tissue>
    </source>
</reference>
<dbReference type="GO" id="GO:0043565">
    <property type="term" value="F:sequence-specific DNA binding"/>
    <property type="evidence" value="ECO:0007669"/>
    <property type="project" value="InterPro"/>
</dbReference>
<dbReference type="GO" id="GO:0005634">
    <property type="term" value="C:nucleus"/>
    <property type="evidence" value="ECO:0007669"/>
    <property type="project" value="UniProtKB-SubCell"/>
</dbReference>
<dbReference type="AlphaFoldDB" id="A0AAN9LG44"/>
<accession>A0AAN9LG44</accession>
<dbReference type="PROSITE" id="PS50811">
    <property type="entry name" value="WRKY"/>
    <property type="match status" value="1"/>
</dbReference>
<dbReference type="PANTHER" id="PTHR31282">
    <property type="entry name" value="WRKY TRANSCRIPTION FACTOR 21-RELATED"/>
    <property type="match status" value="1"/>
</dbReference>
<keyword evidence="5" id="KW-0539">Nucleus</keyword>
<evidence type="ECO:0000259" key="6">
    <source>
        <dbReference type="PROSITE" id="PS50811"/>
    </source>
</evidence>
<keyword evidence="4" id="KW-0804">Transcription</keyword>
<dbReference type="Gene3D" id="2.20.25.80">
    <property type="entry name" value="WRKY domain"/>
    <property type="match status" value="1"/>
</dbReference>
<dbReference type="InterPro" id="IPR044810">
    <property type="entry name" value="WRKY_plant"/>
</dbReference>
<dbReference type="InterPro" id="IPR003657">
    <property type="entry name" value="WRKY_dom"/>
</dbReference>
<organism evidence="7 8">
    <name type="scientific">Phaseolus coccineus</name>
    <name type="common">Scarlet runner bean</name>
    <name type="synonym">Phaseolus multiflorus</name>
    <dbReference type="NCBI Taxonomy" id="3886"/>
    <lineage>
        <taxon>Eukaryota</taxon>
        <taxon>Viridiplantae</taxon>
        <taxon>Streptophyta</taxon>
        <taxon>Embryophyta</taxon>
        <taxon>Tracheophyta</taxon>
        <taxon>Spermatophyta</taxon>
        <taxon>Magnoliopsida</taxon>
        <taxon>eudicotyledons</taxon>
        <taxon>Gunneridae</taxon>
        <taxon>Pentapetalae</taxon>
        <taxon>rosids</taxon>
        <taxon>fabids</taxon>
        <taxon>Fabales</taxon>
        <taxon>Fabaceae</taxon>
        <taxon>Papilionoideae</taxon>
        <taxon>50 kb inversion clade</taxon>
        <taxon>NPAAA clade</taxon>
        <taxon>indigoferoid/millettioid clade</taxon>
        <taxon>Phaseoleae</taxon>
        <taxon>Phaseolus</taxon>
    </lineage>
</organism>
<dbReference type="SUPFAM" id="SSF118290">
    <property type="entry name" value="WRKY DNA-binding domain"/>
    <property type="match status" value="1"/>
</dbReference>
<keyword evidence="3" id="KW-0238">DNA-binding</keyword>
<comment type="caution">
    <text evidence="7">The sequence shown here is derived from an EMBL/GenBank/DDBJ whole genome shotgun (WGS) entry which is preliminary data.</text>
</comment>
<sequence>MVSVSLLGGHNWHSVIPNRKMENQIPNGKRAMEEELNRGRDMANQLLQVLAHDKSITHLEKEEGSKSVLPFVEDLVRKVLCSFTNTLLLLNSSNDVSHEVATSITLRDVSSSTSSPKKLESVDETCKSRNILSTENLRRGYKRKSIAPTWGKDSCILVEDGYVWRKYGQKMTMNAKYLRSYYRCTHKNDQGCQAMKQVQRIQDNPPLYRTNYYGHHTCKSNMNPEIVLEPLSLSASSTLLSFNNSLHSKQENPFPSSLLASNKHEHMEVIHDEHSAQSQLSSLEDLLLYDCEVYCDYSRRVAMLSLTEPVEFENAFISSLDFAG</sequence>
<dbReference type="Proteomes" id="UP001374584">
    <property type="component" value="Unassembled WGS sequence"/>
</dbReference>
<evidence type="ECO:0000256" key="1">
    <source>
        <dbReference type="ARBA" id="ARBA00004123"/>
    </source>
</evidence>
<keyword evidence="8" id="KW-1185">Reference proteome</keyword>
<evidence type="ECO:0000256" key="2">
    <source>
        <dbReference type="ARBA" id="ARBA00023015"/>
    </source>
</evidence>
<dbReference type="EMBL" id="JAYMYR010000010">
    <property type="protein sequence ID" value="KAK7335279.1"/>
    <property type="molecule type" value="Genomic_DNA"/>
</dbReference>
<proteinExistence type="predicted"/>
<keyword evidence="2" id="KW-0805">Transcription regulation</keyword>
<protein>
    <recommendedName>
        <fullName evidence="6">WRKY domain-containing protein</fullName>
    </recommendedName>
</protein>
<gene>
    <name evidence="7" type="ORF">VNO80_27056</name>
</gene>
<evidence type="ECO:0000256" key="5">
    <source>
        <dbReference type="ARBA" id="ARBA00023242"/>
    </source>
</evidence>
<evidence type="ECO:0000313" key="8">
    <source>
        <dbReference type="Proteomes" id="UP001374584"/>
    </source>
</evidence>
<comment type="subcellular location">
    <subcellularLocation>
        <location evidence="1">Nucleus</location>
    </subcellularLocation>
</comment>
<name>A0AAN9LG44_PHACN</name>
<evidence type="ECO:0000256" key="4">
    <source>
        <dbReference type="ARBA" id="ARBA00023163"/>
    </source>
</evidence>
<dbReference type="InterPro" id="IPR036576">
    <property type="entry name" value="WRKY_dom_sf"/>
</dbReference>
<feature type="domain" description="WRKY" evidence="6">
    <location>
        <begin position="153"/>
        <end position="221"/>
    </location>
</feature>
<evidence type="ECO:0000256" key="3">
    <source>
        <dbReference type="ARBA" id="ARBA00023125"/>
    </source>
</evidence>
<dbReference type="Pfam" id="PF03106">
    <property type="entry name" value="WRKY"/>
    <property type="match status" value="1"/>
</dbReference>
<dbReference type="GO" id="GO:0003700">
    <property type="term" value="F:DNA-binding transcription factor activity"/>
    <property type="evidence" value="ECO:0007669"/>
    <property type="project" value="InterPro"/>
</dbReference>